<reference evidence="1" key="2">
    <citation type="journal article" date="2015" name="Fish Shellfish Immunol.">
        <title>Early steps in the European eel (Anguilla anguilla)-Vibrio vulnificus interaction in the gills: Role of the RtxA13 toxin.</title>
        <authorList>
            <person name="Callol A."/>
            <person name="Pajuelo D."/>
            <person name="Ebbesson L."/>
            <person name="Teles M."/>
            <person name="MacKenzie S."/>
            <person name="Amaro C."/>
        </authorList>
    </citation>
    <scope>NUCLEOTIDE SEQUENCE</scope>
</reference>
<organism evidence="1">
    <name type="scientific">Anguilla anguilla</name>
    <name type="common">European freshwater eel</name>
    <name type="synonym">Muraena anguilla</name>
    <dbReference type="NCBI Taxonomy" id="7936"/>
    <lineage>
        <taxon>Eukaryota</taxon>
        <taxon>Metazoa</taxon>
        <taxon>Chordata</taxon>
        <taxon>Craniata</taxon>
        <taxon>Vertebrata</taxon>
        <taxon>Euteleostomi</taxon>
        <taxon>Actinopterygii</taxon>
        <taxon>Neopterygii</taxon>
        <taxon>Teleostei</taxon>
        <taxon>Anguilliformes</taxon>
        <taxon>Anguillidae</taxon>
        <taxon>Anguilla</taxon>
    </lineage>
</organism>
<sequence>MDKIHFDSSEQIVHHYLFIFKQ</sequence>
<accession>A0A0E9WBT0</accession>
<reference evidence="1" key="1">
    <citation type="submission" date="2014-11" db="EMBL/GenBank/DDBJ databases">
        <authorList>
            <person name="Amaro Gonzalez C."/>
        </authorList>
    </citation>
    <scope>NUCLEOTIDE SEQUENCE</scope>
</reference>
<name>A0A0E9WBT0_ANGAN</name>
<dbReference type="EMBL" id="GBXM01020733">
    <property type="protein sequence ID" value="JAH87844.1"/>
    <property type="molecule type" value="Transcribed_RNA"/>
</dbReference>
<protein>
    <submittedName>
        <fullName evidence="1">Uncharacterized protein</fullName>
    </submittedName>
</protein>
<dbReference type="AlphaFoldDB" id="A0A0E9WBT0"/>
<proteinExistence type="predicted"/>
<evidence type="ECO:0000313" key="1">
    <source>
        <dbReference type="EMBL" id="JAH87844.1"/>
    </source>
</evidence>